<organism evidence="1 2">
    <name type="scientific">Alligator mississippiensis</name>
    <name type="common">American alligator</name>
    <dbReference type="NCBI Taxonomy" id="8496"/>
    <lineage>
        <taxon>Eukaryota</taxon>
        <taxon>Metazoa</taxon>
        <taxon>Chordata</taxon>
        <taxon>Craniata</taxon>
        <taxon>Vertebrata</taxon>
        <taxon>Euteleostomi</taxon>
        <taxon>Archelosauria</taxon>
        <taxon>Archosauria</taxon>
        <taxon>Crocodylia</taxon>
        <taxon>Alligatoridae</taxon>
        <taxon>Alligatorinae</taxon>
        <taxon>Alligator</taxon>
    </lineage>
</organism>
<evidence type="ECO:0000313" key="1">
    <source>
        <dbReference type="EMBL" id="KYO18680.1"/>
    </source>
</evidence>
<reference evidence="1 2" key="1">
    <citation type="journal article" date="2012" name="Genome Biol.">
        <title>Sequencing three crocodilian genomes to illuminate the evolution of archosaurs and amniotes.</title>
        <authorList>
            <person name="St John J.A."/>
            <person name="Braun E.L."/>
            <person name="Isberg S.R."/>
            <person name="Miles L.G."/>
            <person name="Chong A.Y."/>
            <person name="Gongora J."/>
            <person name="Dalzell P."/>
            <person name="Moran C."/>
            <person name="Bed'hom B."/>
            <person name="Abzhanov A."/>
            <person name="Burgess S.C."/>
            <person name="Cooksey A.M."/>
            <person name="Castoe T.A."/>
            <person name="Crawford N.G."/>
            <person name="Densmore L.D."/>
            <person name="Drew J.C."/>
            <person name="Edwards S.V."/>
            <person name="Faircloth B.C."/>
            <person name="Fujita M.K."/>
            <person name="Greenwold M.J."/>
            <person name="Hoffmann F.G."/>
            <person name="Howard J.M."/>
            <person name="Iguchi T."/>
            <person name="Janes D.E."/>
            <person name="Khan S.Y."/>
            <person name="Kohno S."/>
            <person name="de Koning A.J."/>
            <person name="Lance S.L."/>
            <person name="McCarthy F.M."/>
            <person name="McCormack J.E."/>
            <person name="Merchant M.E."/>
            <person name="Peterson D.G."/>
            <person name="Pollock D.D."/>
            <person name="Pourmand N."/>
            <person name="Raney B.J."/>
            <person name="Roessler K.A."/>
            <person name="Sanford J.R."/>
            <person name="Sawyer R.H."/>
            <person name="Schmidt C.J."/>
            <person name="Triplett E.W."/>
            <person name="Tuberville T.D."/>
            <person name="Venegas-Anaya M."/>
            <person name="Howard J.T."/>
            <person name="Jarvis E.D."/>
            <person name="Guillette L.J.Jr."/>
            <person name="Glenn T.C."/>
            <person name="Green R.E."/>
            <person name="Ray D.A."/>
        </authorList>
    </citation>
    <scope>NUCLEOTIDE SEQUENCE [LARGE SCALE GENOMIC DNA]</scope>
    <source>
        <strain evidence="1">KSC_2009_1</strain>
    </source>
</reference>
<protein>
    <submittedName>
        <fullName evidence="1">Uncharacterized protein</fullName>
    </submittedName>
</protein>
<dbReference type="Proteomes" id="UP000050525">
    <property type="component" value="Unassembled WGS sequence"/>
</dbReference>
<name>A0A151M2J7_ALLMI</name>
<proteinExistence type="predicted"/>
<dbReference type="EMBL" id="AKHW03006780">
    <property type="protein sequence ID" value="KYO18680.1"/>
    <property type="molecule type" value="Genomic_DNA"/>
</dbReference>
<accession>A0A151M2J7</accession>
<sequence length="79" mass="9005">MVSLKELQKRGNKLTLSKDDIYIVQMYTVAAKGWCFFSLCGIPPYHQVQNPFSKALQVEFLELHCAETPHTSLESVCSR</sequence>
<gene>
    <name evidence="1" type="ORF">Y1Q_0009132</name>
</gene>
<keyword evidence="2" id="KW-1185">Reference proteome</keyword>
<evidence type="ECO:0000313" key="2">
    <source>
        <dbReference type="Proteomes" id="UP000050525"/>
    </source>
</evidence>
<comment type="caution">
    <text evidence="1">The sequence shown here is derived from an EMBL/GenBank/DDBJ whole genome shotgun (WGS) entry which is preliminary data.</text>
</comment>
<dbReference type="AlphaFoldDB" id="A0A151M2J7"/>